<organism evidence="1">
    <name type="scientific">marine sediment metagenome</name>
    <dbReference type="NCBI Taxonomy" id="412755"/>
    <lineage>
        <taxon>unclassified sequences</taxon>
        <taxon>metagenomes</taxon>
        <taxon>ecological metagenomes</taxon>
    </lineage>
</organism>
<sequence>MANQIGNRDWLDRLLLLIEQIYYSRHSRHEMERIRKEVSLFRRDFGHYKLA</sequence>
<dbReference type="EMBL" id="BARW01007964">
    <property type="protein sequence ID" value="GAI78610.1"/>
    <property type="molecule type" value="Genomic_DNA"/>
</dbReference>
<proteinExistence type="predicted"/>
<reference evidence="1" key="1">
    <citation type="journal article" date="2014" name="Front. Microbiol.">
        <title>High frequency of phylogenetically diverse reductive dehalogenase-homologous genes in deep subseafloor sedimentary metagenomes.</title>
        <authorList>
            <person name="Kawai M."/>
            <person name="Futagami T."/>
            <person name="Toyoda A."/>
            <person name="Takaki Y."/>
            <person name="Nishi S."/>
            <person name="Hori S."/>
            <person name="Arai W."/>
            <person name="Tsubouchi T."/>
            <person name="Morono Y."/>
            <person name="Uchiyama I."/>
            <person name="Ito T."/>
            <person name="Fujiyama A."/>
            <person name="Inagaki F."/>
            <person name="Takami H."/>
        </authorList>
    </citation>
    <scope>NUCLEOTIDE SEQUENCE</scope>
    <source>
        <strain evidence="1">Expedition CK06-06</strain>
    </source>
</reference>
<name>X1STD5_9ZZZZ</name>
<gene>
    <name evidence="1" type="ORF">S12H4_16464</name>
</gene>
<dbReference type="AlphaFoldDB" id="X1STD5"/>
<feature type="non-terminal residue" evidence="1">
    <location>
        <position position="51"/>
    </location>
</feature>
<evidence type="ECO:0000313" key="1">
    <source>
        <dbReference type="EMBL" id="GAI78610.1"/>
    </source>
</evidence>
<protein>
    <submittedName>
        <fullName evidence="1">Uncharacterized protein</fullName>
    </submittedName>
</protein>
<comment type="caution">
    <text evidence="1">The sequence shown here is derived from an EMBL/GenBank/DDBJ whole genome shotgun (WGS) entry which is preliminary data.</text>
</comment>
<accession>X1STD5</accession>